<sequence length="111" mass="11506">MKFLVFALGLLVASAAAKPANPHVAVTQDTAGNYNLALNTAQHSRTEQANADGSLRGSYTYTGADGVQRTVEYSSGPEGFQANGAHLPVPPQDTDEVAKARALHLASLAGQ</sequence>
<keyword evidence="2" id="KW-0732">Signal</keyword>
<keyword evidence="1" id="KW-0193">Cuticle</keyword>
<accession>A0A139WJT8</accession>
<dbReference type="InParanoid" id="A0A139WJT8"/>
<dbReference type="GO" id="GO:0062129">
    <property type="term" value="C:chitin-based extracellular matrix"/>
    <property type="evidence" value="ECO:0000318"/>
    <property type="project" value="GO_Central"/>
</dbReference>
<name>A0A139WJT8_TRICA</name>
<dbReference type="Proteomes" id="UP000007266">
    <property type="component" value="Linkage group 4"/>
</dbReference>
<proteinExistence type="predicted"/>
<dbReference type="PANTHER" id="PTHR10380:SF196">
    <property type="entry name" value="CUTICULAR PROTEIN 72EA"/>
    <property type="match status" value="1"/>
</dbReference>
<dbReference type="PROSITE" id="PS51155">
    <property type="entry name" value="CHIT_BIND_RR_2"/>
    <property type="match status" value="1"/>
</dbReference>
<protein>
    <submittedName>
        <fullName evidence="3">Adult-specific rigid cuticular protein 12.4-like Protein</fullName>
    </submittedName>
</protein>
<feature type="signal peptide" evidence="2">
    <location>
        <begin position="1"/>
        <end position="17"/>
    </location>
</feature>
<reference evidence="3 4" key="2">
    <citation type="journal article" date="2010" name="Nucleic Acids Res.">
        <title>BeetleBase in 2010: revisions to provide comprehensive genomic information for Tribolium castaneum.</title>
        <authorList>
            <person name="Kim H.S."/>
            <person name="Murphy T."/>
            <person name="Xia J."/>
            <person name="Caragea D."/>
            <person name="Park Y."/>
            <person name="Beeman R.W."/>
            <person name="Lorenzen M.D."/>
            <person name="Butcher S."/>
            <person name="Manak J.R."/>
            <person name="Brown S.J."/>
        </authorList>
    </citation>
    <scope>GENOME REANNOTATION</scope>
    <source>
        <strain evidence="3 4">Georgia GA2</strain>
    </source>
</reference>
<keyword evidence="4" id="KW-1185">Reference proteome</keyword>
<dbReference type="GO" id="GO:0008010">
    <property type="term" value="F:structural constituent of chitin-based larval cuticle"/>
    <property type="evidence" value="ECO:0000318"/>
    <property type="project" value="GO_Central"/>
</dbReference>
<dbReference type="Pfam" id="PF00379">
    <property type="entry name" value="Chitin_bind_4"/>
    <property type="match status" value="1"/>
</dbReference>
<reference evidence="3 4" key="1">
    <citation type="journal article" date="2008" name="Nature">
        <title>The genome of the model beetle and pest Tribolium castaneum.</title>
        <authorList>
            <consortium name="Tribolium Genome Sequencing Consortium"/>
            <person name="Richards S."/>
            <person name="Gibbs R.A."/>
            <person name="Weinstock G.M."/>
            <person name="Brown S.J."/>
            <person name="Denell R."/>
            <person name="Beeman R.W."/>
            <person name="Gibbs R."/>
            <person name="Beeman R.W."/>
            <person name="Brown S.J."/>
            <person name="Bucher G."/>
            <person name="Friedrich M."/>
            <person name="Grimmelikhuijzen C.J."/>
            <person name="Klingler M."/>
            <person name="Lorenzen M."/>
            <person name="Richards S."/>
            <person name="Roth S."/>
            <person name="Schroder R."/>
            <person name="Tautz D."/>
            <person name="Zdobnov E.M."/>
            <person name="Muzny D."/>
            <person name="Gibbs R.A."/>
            <person name="Weinstock G.M."/>
            <person name="Attaway T."/>
            <person name="Bell S."/>
            <person name="Buhay C.J."/>
            <person name="Chandrabose M.N."/>
            <person name="Chavez D."/>
            <person name="Clerk-Blankenburg K.P."/>
            <person name="Cree A."/>
            <person name="Dao M."/>
            <person name="Davis C."/>
            <person name="Chacko J."/>
            <person name="Dinh H."/>
            <person name="Dugan-Rocha S."/>
            <person name="Fowler G."/>
            <person name="Garner T.T."/>
            <person name="Garnes J."/>
            <person name="Gnirke A."/>
            <person name="Hawes A."/>
            <person name="Hernandez J."/>
            <person name="Hines S."/>
            <person name="Holder M."/>
            <person name="Hume J."/>
            <person name="Jhangiani S.N."/>
            <person name="Joshi V."/>
            <person name="Khan Z.M."/>
            <person name="Jackson L."/>
            <person name="Kovar C."/>
            <person name="Kowis A."/>
            <person name="Lee S."/>
            <person name="Lewis L.R."/>
            <person name="Margolis J."/>
            <person name="Morgan M."/>
            <person name="Nazareth L.V."/>
            <person name="Nguyen N."/>
            <person name="Okwuonu G."/>
            <person name="Parker D."/>
            <person name="Richards S."/>
            <person name="Ruiz S.J."/>
            <person name="Santibanez J."/>
            <person name="Savard J."/>
            <person name="Scherer S.E."/>
            <person name="Schneider B."/>
            <person name="Sodergren E."/>
            <person name="Tautz D."/>
            <person name="Vattahil S."/>
            <person name="Villasana D."/>
            <person name="White C.S."/>
            <person name="Wright R."/>
            <person name="Park Y."/>
            <person name="Beeman R.W."/>
            <person name="Lord J."/>
            <person name="Oppert B."/>
            <person name="Lorenzen M."/>
            <person name="Brown S."/>
            <person name="Wang L."/>
            <person name="Savard J."/>
            <person name="Tautz D."/>
            <person name="Richards S."/>
            <person name="Weinstock G."/>
            <person name="Gibbs R.A."/>
            <person name="Liu Y."/>
            <person name="Worley K."/>
            <person name="Weinstock G."/>
            <person name="Elsik C.G."/>
            <person name="Reese J.T."/>
            <person name="Elhaik E."/>
            <person name="Landan G."/>
            <person name="Graur D."/>
            <person name="Arensburger P."/>
            <person name="Atkinson P."/>
            <person name="Beeman R.W."/>
            <person name="Beidler J."/>
            <person name="Brown S.J."/>
            <person name="Demuth J.P."/>
            <person name="Drury D.W."/>
            <person name="Du Y.Z."/>
            <person name="Fujiwara H."/>
            <person name="Lorenzen M."/>
            <person name="Maselli V."/>
            <person name="Osanai M."/>
            <person name="Park Y."/>
            <person name="Robertson H.M."/>
            <person name="Tu Z."/>
            <person name="Wang J.J."/>
            <person name="Wang S."/>
            <person name="Richards S."/>
            <person name="Song H."/>
            <person name="Zhang L."/>
            <person name="Sodergren E."/>
            <person name="Werner D."/>
            <person name="Stanke M."/>
            <person name="Morgenstern B."/>
            <person name="Solovyev V."/>
            <person name="Kosarev P."/>
            <person name="Brown G."/>
            <person name="Chen H.C."/>
            <person name="Ermolaeva O."/>
            <person name="Hlavina W."/>
            <person name="Kapustin Y."/>
            <person name="Kiryutin B."/>
            <person name="Kitts P."/>
            <person name="Maglott D."/>
            <person name="Pruitt K."/>
            <person name="Sapojnikov V."/>
            <person name="Souvorov A."/>
            <person name="Mackey A.J."/>
            <person name="Waterhouse R.M."/>
            <person name="Wyder S."/>
            <person name="Zdobnov E.M."/>
            <person name="Zdobnov E.M."/>
            <person name="Wyder S."/>
            <person name="Kriventseva E.V."/>
            <person name="Kadowaki T."/>
            <person name="Bork P."/>
            <person name="Aranda M."/>
            <person name="Bao R."/>
            <person name="Beermann A."/>
            <person name="Berns N."/>
            <person name="Bolognesi R."/>
            <person name="Bonneton F."/>
            <person name="Bopp D."/>
            <person name="Brown S.J."/>
            <person name="Bucher G."/>
            <person name="Butts T."/>
            <person name="Chaumot A."/>
            <person name="Denell R.E."/>
            <person name="Ferrier D.E."/>
            <person name="Friedrich M."/>
            <person name="Gordon C.M."/>
            <person name="Jindra M."/>
            <person name="Klingler M."/>
            <person name="Lan Q."/>
            <person name="Lattorff H.M."/>
            <person name="Laudet V."/>
            <person name="von Levetsow C."/>
            <person name="Liu Z."/>
            <person name="Lutz R."/>
            <person name="Lynch J.A."/>
            <person name="da Fonseca R.N."/>
            <person name="Posnien N."/>
            <person name="Reuter R."/>
            <person name="Roth S."/>
            <person name="Savard J."/>
            <person name="Schinko J.B."/>
            <person name="Schmitt C."/>
            <person name="Schoppmeier M."/>
            <person name="Schroder R."/>
            <person name="Shippy T.D."/>
            <person name="Simonnet F."/>
            <person name="Marques-Souza H."/>
            <person name="Tautz D."/>
            <person name="Tomoyasu Y."/>
            <person name="Trauner J."/>
            <person name="Van der Zee M."/>
            <person name="Vervoort M."/>
            <person name="Wittkopp N."/>
            <person name="Wimmer E.A."/>
            <person name="Yang X."/>
            <person name="Jones A.K."/>
            <person name="Sattelle D.B."/>
            <person name="Ebert P.R."/>
            <person name="Nelson D."/>
            <person name="Scott J.G."/>
            <person name="Beeman R.W."/>
            <person name="Muthukrishnan S."/>
            <person name="Kramer K.J."/>
            <person name="Arakane Y."/>
            <person name="Beeman R.W."/>
            <person name="Zhu Q."/>
            <person name="Hogenkamp D."/>
            <person name="Dixit R."/>
            <person name="Oppert B."/>
            <person name="Jiang H."/>
            <person name="Zou Z."/>
            <person name="Marshall J."/>
            <person name="Elpidina E."/>
            <person name="Vinokurov K."/>
            <person name="Oppert C."/>
            <person name="Zou Z."/>
            <person name="Evans J."/>
            <person name="Lu Z."/>
            <person name="Zhao P."/>
            <person name="Sumathipala N."/>
            <person name="Altincicek B."/>
            <person name="Vilcinskas A."/>
            <person name="Williams M."/>
            <person name="Hultmark D."/>
            <person name="Hetru C."/>
            <person name="Jiang H."/>
            <person name="Grimmelikhuijzen C.J."/>
            <person name="Hauser F."/>
            <person name="Cazzamali G."/>
            <person name="Williamson M."/>
            <person name="Park Y."/>
            <person name="Li B."/>
            <person name="Tanaka Y."/>
            <person name="Predel R."/>
            <person name="Neupert S."/>
            <person name="Schachtner J."/>
            <person name="Verleyen P."/>
            <person name="Raible F."/>
            <person name="Bork P."/>
            <person name="Friedrich M."/>
            <person name="Walden K.K."/>
            <person name="Robertson H.M."/>
            <person name="Angeli S."/>
            <person name="Foret S."/>
            <person name="Bucher G."/>
            <person name="Schuetz S."/>
            <person name="Maleszka R."/>
            <person name="Wimmer E.A."/>
            <person name="Beeman R.W."/>
            <person name="Lorenzen M."/>
            <person name="Tomoyasu Y."/>
            <person name="Miller S.C."/>
            <person name="Grossmann D."/>
            <person name="Bucher G."/>
        </authorList>
    </citation>
    <scope>NUCLEOTIDE SEQUENCE [LARGE SCALE GENOMIC DNA]</scope>
    <source>
        <strain evidence="3 4">Georgia GA2</strain>
    </source>
</reference>
<feature type="chain" id="PRO_5007300062" evidence="2">
    <location>
        <begin position="18"/>
        <end position="111"/>
    </location>
</feature>
<evidence type="ECO:0000256" key="2">
    <source>
        <dbReference type="SAM" id="SignalP"/>
    </source>
</evidence>
<dbReference type="InterPro" id="IPR000618">
    <property type="entry name" value="Insect_cuticle"/>
</dbReference>
<dbReference type="AlphaFoldDB" id="A0A139WJT8"/>
<dbReference type="InterPro" id="IPR050468">
    <property type="entry name" value="Cuticle_Struct_Prot"/>
</dbReference>
<dbReference type="KEGG" id="tca:100142512"/>
<evidence type="ECO:0000256" key="1">
    <source>
        <dbReference type="PROSITE-ProRule" id="PRU00497"/>
    </source>
</evidence>
<dbReference type="EMBL" id="KQ971338">
    <property type="protein sequence ID" value="KYB28154.1"/>
    <property type="molecule type" value="Genomic_DNA"/>
</dbReference>
<gene>
    <name evidence="3" type="primary">AUGUSTUS-3.0.2_32945</name>
    <name evidence="3" type="ORF">TcasGA2_TC032945</name>
</gene>
<dbReference type="STRING" id="7070.A0A139WJT8"/>
<evidence type="ECO:0000313" key="4">
    <source>
        <dbReference type="Proteomes" id="UP000007266"/>
    </source>
</evidence>
<dbReference type="OrthoDB" id="6515429at2759"/>
<evidence type="ECO:0000313" key="3">
    <source>
        <dbReference type="EMBL" id="KYB28154.1"/>
    </source>
</evidence>
<organism evidence="3 4">
    <name type="scientific">Tribolium castaneum</name>
    <name type="common">Red flour beetle</name>
    <dbReference type="NCBI Taxonomy" id="7070"/>
    <lineage>
        <taxon>Eukaryota</taxon>
        <taxon>Metazoa</taxon>
        <taxon>Ecdysozoa</taxon>
        <taxon>Arthropoda</taxon>
        <taxon>Hexapoda</taxon>
        <taxon>Insecta</taxon>
        <taxon>Pterygota</taxon>
        <taxon>Neoptera</taxon>
        <taxon>Endopterygota</taxon>
        <taxon>Coleoptera</taxon>
        <taxon>Polyphaga</taxon>
        <taxon>Cucujiformia</taxon>
        <taxon>Tenebrionidae</taxon>
        <taxon>Tenebrionidae incertae sedis</taxon>
        <taxon>Tribolium</taxon>
    </lineage>
</organism>
<dbReference type="PANTHER" id="PTHR10380">
    <property type="entry name" value="CUTICLE PROTEIN"/>
    <property type="match status" value="1"/>
</dbReference>